<dbReference type="InterPro" id="IPR032710">
    <property type="entry name" value="NTF2-like_dom_sf"/>
</dbReference>
<gene>
    <name evidence="3" type="ORF">ATF69_3684</name>
</gene>
<dbReference type="PANTHER" id="PTHR38436:SF1">
    <property type="entry name" value="ESTER CYCLASE"/>
    <property type="match status" value="1"/>
</dbReference>
<dbReference type="Proteomes" id="UP000321485">
    <property type="component" value="Unassembled WGS sequence"/>
</dbReference>
<dbReference type="Gene3D" id="3.10.450.50">
    <property type="match status" value="1"/>
</dbReference>
<reference evidence="3 4" key="1">
    <citation type="journal article" date="2015" name="Stand. Genomic Sci.">
        <title>Genomic Encyclopedia of Bacterial and Archaeal Type Strains, Phase III: the genomes of soil and plant-associated and newly described type strains.</title>
        <authorList>
            <person name="Whitman W.B."/>
            <person name="Woyke T."/>
            <person name="Klenk H.P."/>
            <person name="Zhou Y."/>
            <person name="Lilburn T.G."/>
            <person name="Beck B.J."/>
            <person name="De Vos P."/>
            <person name="Vandamme P."/>
            <person name="Eisen J.A."/>
            <person name="Garrity G."/>
            <person name="Hugenholtz P."/>
            <person name="Kyrpides N.C."/>
        </authorList>
    </citation>
    <scope>NUCLEOTIDE SEQUENCE [LARGE SCALE GENOMIC DNA]</scope>
    <source>
        <strain evidence="3 4">DSM 64</strain>
    </source>
</reference>
<proteinExistence type="predicted"/>
<comment type="caution">
    <text evidence="3">The sequence shown here is derived from an EMBL/GenBank/DDBJ whole genome shotgun (WGS) entry which is preliminary data.</text>
</comment>
<sequence>MKPVKTLLIAASLVAAFASASAFAQTTNKDIVVAGMKGLFITRDASVIDKYWSPSYIQHNPAVPNGAEVLRGWIKSLPPDFKYEPGMVVAEGDLVMMHGRYSGMGPKPMVGVDIFRLYGGKIVEHWDVLQQEVTPTASGNPMFTPPAN</sequence>
<dbReference type="SUPFAM" id="SSF54427">
    <property type="entry name" value="NTF2-like"/>
    <property type="match status" value="1"/>
</dbReference>
<dbReference type="PANTHER" id="PTHR38436">
    <property type="entry name" value="POLYKETIDE CYCLASE SNOAL-LIKE DOMAIN"/>
    <property type="match status" value="1"/>
</dbReference>
<accession>A0A561XEX9</accession>
<protein>
    <submittedName>
        <fullName evidence="3">Putative SnoaL-like aldol condensation-catalyzing enzyme</fullName>
    </submittedName>
</protein>
<keyword evidence="1" id="KW-0732">Signal</keyword>
<dbReference type="RefSeq" id="WP_146871870.1">
    <property type="nucleotide sequence ID" value="NZ_VJWE01000016.1"/>
</dbReference>
<dbReference type="EMBL" id="VJWE01000016">
    <property type="protein sequence ID" value="TWG34679.1"/>
    <property type="molecule type" value="Genomic_DNA"/>
</dbReference>
<evidence type="ECO:0000259" key="2">
    <source>
        <dbReference type="Pfam" id="PF12680"/>
    </source>
</evidence>
<dbReference type="InterPro" id="IPR009959">
    <property type="entry name" value="Cyclase_SnoaL-like"/>
</dbReference>
<dbReference type="AlphaFoldDB" id="A0A561XEX9"/>
<feature type="chain" id="PRO_5022039403" evidence="1">
    <location>
        <begin position="25"/>
        <end position="148"/>
    </location>
</feature>
<name>A0A561XEX9_ACIDE</name>
<feature type="signal peptide" evidence="1">
    <location>
        <begin position="1"/>
        <end position="24"/>
    </location>
</feature>
<evidence type="ECO:0000313" key="3">
    <source>
        <dbReference type="EMBL" id="TWG34679.1"/>
    </source>
</evidence>
<evidence type="ECO:0000256" key="1">
    <source>
        <dbReference type="SAM" id="SignalP"/>
    </source>
</evidence>
<feature type="domain" description="SnoaL-like" evidence="2">
    <location>
        <begin position="40"/>
        <end position="125"/>
    </location>
</feature>
<dbReference type="Pfam" id="PF12680">
    <property type="entry name" value="SnoaL_2"/>
    <property type="match status" value="1"/>
</dbReference>
<organism evidence="3 4">
    <name type="scientific">Acidovorax delafieldii</name>
    <name type="common">Pseudomonas delafieldii</name>
    <dbReference type="NCBI Taxonomy" id="47920"/>
    <lineage>
        <taxon>Bacteria</taxon>
        <taxon>Pseudomonadati</taxon>
        <taxon>Pseudomonadota</taxon>
        <taxon>Betaproteobacteria</taxon>
        <taxon>Burkholderiales</taxon>
        <taxon>Comamonadaceae</taxon>
        <taxon>Acidovorax</taxon>
    </lineage>
</organism>
<evidence type="ECO:0000313" key="4">
    <source>
        <dbReference type="Proteomes" id="UP000321485"/>
    </source>
</evidence>
<dbReference type="GO" id="GO:0030638">
    <property type="term" value="P:polyketide metabolic process"/>
    <property type="evidence" value="ECO:0007669"/>
    <property type="project" value="InterPro"/>
</dbReference>
<dbReference type="InterPro" id="IPR037401">
    <property type="entry name" value="SnoaL-like"/>
</dbReference>
<dbReference type="GeneID" id="51112725"/>